<organism evidence="1 2">
    <name type="scientific">Trichomonas vaginalis (strain ATCC PRA-98 / G3)</name>
    <dbReference type="NCBI Taxonomy" id="412133"/>
    <lineage>
        <taxon>Eukaryota</taxon>
        <taxon>Metamonada</taxon>
        <taxon>Parabasalia</taxon>
        <taxon>Trichomonadida</taxon>
        <taxon>Trichomonadidae</taxon>
        <taxon>Trichomonas</taxon>
    </lineage>
</organism>
<dbReference type="RefSeq" id="XP_001324149.1">
    <property type="nucleotide sequence ID" value="XM_001324114.1"/>
</dbReference>
<dbReference type="AlphaFoldDB" id="A2E5W9"/>
<proteinExistence type="predicted"/>
<sequence length="289" mass="32422">MHENDFNIRIESSLFYNISSNTDGGGLSITKKSFKVLIFSSCFNKCSSSNFGGGVFVNTTYTKCSHSVFFNNIALSFTAIGIISDNSTSSLLSISKNSIKSDSLLSHGWTYGLTCQEAHSQYMNSSYNIANHICSYYSYYSGNTYYRFVQAYNDASVLHHVMIQAAYGGRAEYFYSNFLNCTLKGDYKHPNIRAAEGSTMLLEYCYGKNIKSDANSFSSDVTVRNSCFDSYTGNANIDSTSYCTMYNNFTFVPFEISADECYKLFSNEIKYISDYKTLMQSAIIYATPN</sequence>
<protein>
    <submittedName>
        <fullName evidence="1">Uncharacterized protein</fullName>
    </submittedName>
</protein>
<dbReference type="EMBL" id="DS113310">
    <property type="protein sequence ID" value="EAY11926.1"/>
    <property type="molecule type" value="Genomic_DNA"/>
</dbReference>
<reference evidence="1" key="2">
    <citation type="journal article" date="2007" name="Science">
        <title>Draft genome sequence of the sexually transmitted pathogen Trichomonas vaginalis.</title>
        <authorList>
            <person name="Carlton J.M."/>
            <person name="Hirt R.P."/>
            <person name="Silva J.C."/>
            <person name="Delcher A.L."/>
            <person name="Schatz M."/>
            <person name="Zhao Q."/>
            <person name="Wortman J.R."/>
            <person name="Bidwell S.L."/>
            <person name="Alsmark U.C.M."/>
            <person name="Besteiro S."/>
            <person name="Sicheritz-Ponten T."/>
            <person name="Noel C.J."/>
            <person name="Dacks J.B."/>
            <person name="Foster P.G."/>
            <person name="Simillion C."/>
            <person name="Van de Peer Y."/>
            <person name="Miranda-Saavedra D."/>
            <person name="Barton G.J."/>
            <person name="Westrop G.D."/>
            <person name="Mueller S."/>
            <person name="Dessi D."/>
            <person name="Fiori P.L."/>
            <person name="Ren Q."/>
            <person name="Paulsen I."/>
            <person name="Zhang H."/>
            <person name="Bastida-Corcuera F.D."/>
            <person name="Simoes-Barbosa A."/>
            <person name="Brown M.T."/>
            <person name="Hayes R.D."/>
            <person name="Mukherjee M."/>
            <person name="Okumura C.Y."/>
            <person name="Schneider R."/>
            <person name="Smith A.J."/>
            <person name="Vanacova S."/>
            <person name="Villalvazo M."/>
            <person name="Haas B.J."/>
            <person name="Pertea M."/>
            <person name="Feldblyum T.V."/>
            <person name="Utterback T.R."/>
            <person name="Shu C.L."/>
            <person name="Osoegawa K."/>
            <person name="de Jong P.J."/>
            <person name="Hrdy I."/>
            <person name="Horvathova L."/>
            <person name="Zubacova Z."/>
            <person name="Dolezal P."/>
            <person name="Malik S.B."/>
            <person name="Logsdon J.M. Jr."/>
            <person name="Henze K."/>
            <person name="Gupta A."/>
            <person name="Wang C.C."/>
            <person name="Dunne R.L."/>
            <person name="Upcroft J.A."/>
            <person name="Upcroft P."/>
            <person name="White O."/>
            <person name="Salzberg S.L."/>
            <person name="Tang P."/>
            <person name="Chiu C.-H."/>
            <person name="Lee Y.-S."/>
            <person name="Embley T.M."/>
            <person name="Coombs G.H."/>
            <person name="Mottram J.C."/>
            <person name="Tachezy J."/>
            <person name="Fraser-Liggett C.M."/>
            <person name="Johnson P.J."/>
        </authorList>
    </citation>
    <scope>NUCLEOTIDE SEQUENCE [LARGE SCALE GENOMIC DNA]</scope>
    <source>
        <strain evidence="1">G3</strain>
    </source>
</reference>
<accession>A2E5W9</accession>
<dbReference type="VEuPathDB" id="TrichDB:TVAGG3_0337770"/>
<name>A2E5W9_TRIV3</name>
<gene>
    <name evidence="1" type="ORF">TVAG_399310</name>
</gene>
<dbReference type="Proteomes" id="UP000001542">
    <property type="component" value="Unassembled WGS sequence"/>
</dbReference>
<keyword evidence="2" id="KW-1185">Reference proteome</keyword>
<reference evidence="1" key="1">
    <citation type="submission" date="2006-10" db="EMBL/GenBank/DDBJ databases">
        <authorList>
            <person name="Amadeo P."/>
            <person name="Zhao Q."/>
            <person name="Wortman J."/>
            <person name="Fraser-Liggett C."/>
            <person name="Carlton J."/>
        </authorList>
    </citation>
    <scope>NUCLEOTIDE SEQUENCE</scope>
    <source>
        <strain evidence="1">G3</strain>
    </source>
</reference>
<evidence type="ECO:0000313" key="2">
    <source>
        <dbReference type="Proteomes" id="UP000001542"/>
    </source>
</evidence>
<dbReference type="KEGG" id="tva:4769885"/>
<dbReference type="VEuPathDB" id="TrichDB:TVAG_399310"/>
<dbReference type="InParanoid" id="A2E5W9"/>
<evidence type="ECO:0000313" key="1">
    <source>
        <dbReference type="EMBL" id="EAY11926.1"/>
    </source>
</evidence>